<dbReference type="EMBL" id="CP036259">
    <property type="protein sequence ID" value="QDR81646.1"/>
    <property type="molecule type" value="Genomic_DNA"/>
</dbReference>
<dbReference type="PANTHER" id="PTHR34216">
    <property type="match status" value="1"/>
</dbReference>
<dbReference type="PROSITE" id="PS51677">
    <property type="entry name" value="NODB"/>
    <property type="match status" value="1"/>
</dbReference>
<dbReference type="CDD" id="cd10918">
    <property type="entry name" value="CE4_NodB_like_5s_6s"/>
    <property type="match status" value="1"/>
</dbReference>
<evidence type="ECO:0000259" key="3">
    <source>
        <dbReference type="PROSITE" id="PS51677"/>
    </source>
</evidence>
<dbReference type="Proteomes" id="UP000320776">
    <property type="component" value="Chromosome"/>
</dbReference>
<gene>
    <name evidence="4" type="ORF">SPTER_30540</name>
</gene>
<dbReference type="SUPFAM" id="SSF88713">
    <property type="entry name" value="Glycoside hydrolase/deacetylase"/>
    <property type="match status" value="1"/>
</dbReference>
<reference evidence="4 5" key="1">
    <citation type="submission" date="2019-02" db="EMBL/GenBank/DDBJ databases">
        <title>Closed genome of Sporomusa termitida DSM 4440.</title>
        <authorList>
            <person name="Poehlein A."/>
            <person name="Daniel R."/>
        </authorList>
    </citation>
    <scope>NUCLEOTIDE SEQUENCE [LARGE SCALE GENOMIC DNA]</scope>
    <source>
        <strain evidence="4 5">DSM 4440</strain>
    </source>
</reference>
<dbReference type="InterPro" id="IPR002509">
    <property type="entry name" value="NODB_dom"/>
</dbReference>
<evidence type="ECO:0000256" key="2">
    <source>
        <dbReference type="ARBA" id="ARBA00022729"/>
    </source>
</evidence>
<comment type="subcellular location">
    <subcellularLocation>
        <location evidence="1">Secreted</location>
    </subcellularLocation>
</comment>
<dbReference type="Pfam" id="PF01522">
    <property type="entry name" value="Polysacc_deac_1"/>
    <property type="match status" value="1"/>
</dbReference>
<protein>
    <submittedName>
        <fullName evidence="4">Poly-beta-1,6-N-acetyl-D-glucosamine N-deacetylase PgaB</fullName>
    </submittedName>
</protein>
<feature type="domain" description="NodB homology" evidence="3">
    <location>
        <begin position="91"/>
        <end position="267"/>
    </location>
</feature>
<evidence type="ECO:0000256" key="1">
    <source>
        <dbReference type="ARBA" id="ARBA00004613"/>
    </source>
</evidence>
<accession>A0A517DWL5</accession>
<keyword evidence="5" id="KW-1185">Reference proteome</keyword>
<keyword evidence="2" id="KW-0732">Signal</keyword>
<dbReference type="AlphaFoldDB" id="A0A517DWL5"/>
<dbReference type="InterPro" id="IPR051398">
    <property type="entry name" value="Polysacch_Deacetylase"/>
</dbReference>
<dbReference type="GO" id="GO:0005975">
    <property type="term" value="P:carbohydrate metabolic process"/>
    <property type="evidence" value="ECO:0007669"/>
    <property type="project" value="InterPro"/>
</dbReference>
<dbReference type="PANTHER" id="PTHR34216:SF3">
    <property type="entry name" value="POLY-BETA-1,6-N-ACETYL-D-GLUCOSAMINE N-DEACETYLASE"/>
    <property type="match status" value="1"/>
</dbReference>
<dbReference type="InterPro" id="IPR011330">
    <property type="entry name" value="Glyco_hydro/deAcase_b/a-brl"/>
</dbReference>
<dbReference type="GO" id="GO:0016810">
    <property type="term" value="F:hydrolase activity, acting on carbon-nitrogen (but not peptide) bonds"/>
    <property type="evidence" value="ECO:0007669"/>
    <property type="project" value="InterPro"/>
</dbReference>
<name>A0A517DWL5_9FIRM</name>
<dbReference type="Gene3D" id="3.20.20.370">
    <property type="entry name" value="Glycoside hydrolase/deacetylase"/>
    <property type="match status" value="1"/>
</dbReference>
<dbReference type="KEGG" id="sted:SPTER_30540"/>
<sequence length="267" mass="29801">MLTLKKQVIGFMLAALMLLPGGIASAGGEEGIPVLLYHHVGNDDGGLPRLTVTAAEFERQLRLLQQAGFESITPAQLVAYMHGRQVSLPEKPIMFTFDDGYDDNYVNAVPVLKKYGFTAVFLVVGINVDSDRRLSARQVRAMAQTGFSVGGHSMTHRDLTQLNDRELRREIRVNKRQLEQIAGQPAVLFSYPYGYYNLPVWEVAEASGYQGAFTVLSGLNKPGRDHVFLLRRIPIFDTTDFELLLTRLNRPPTPAKLLDYLPEVVEP</sequence>
<evidence type="ECO:0000313" key="4">
    <source>
        <dbReference type="EMBL" id="QDR81646.1"/>
    </source>
</evidence>
<organism evidence="4 5">
    <name type="scientific">Sporomusa termitida</name>
    <dbReference type="NCBI Taxonomy" id="2377"/>
    <lineage>
        <taxon>Bacteria</taxon>
        <taxon>Bacillati</taxon>
        <taxon>Bacillota</taxon>
        <taxon>Negativicutes</taxon>
        <taxon>Selenomonadales</taxon>
        <taxon>Sporomusaceae</taxon>
        <taxon>Sporomusa</taxon>
    </lineage>
</organism>
<dbReference type="GO" id="GO:0005576">
    <property type="term" value="C:extracellular region"/>
    <property type="evidence" value="ECO:0007669"/>
    <property type="project" value="UniProtKB-SubCell"/>
</dbReference>
<evidence type="ECO:0000313" key="5">
    <source>
        <dbReference type="Proteomes" id="UP000320776"/>
    </source>
</evidence>
<proteinExistence type="predicted"/>